<gene>
    <name evidence="6" type="ORF">R5A26_42470</name>
</gene>
<dbReference type="PROSITE" id="PS51077">
    <property type="entry name" value="HTH_ICLR"/>
    <property type="match status" value="1"/>
</dbReference>
<dbReference type="SUPFAM" id="SSF46785">
    <property type="entry name" value="Winged helix' DNA-binding domain"/>
    <property type="match status" value="1"/>
</dbReference>
<evidence type="ECO:0000256" key="2">
    <source>
        <dbReference type="ARBA" id="ARBA00023125"/>
    </source>
</evidence>
<dbReference type="PROSITE" id="PS51078">
    <property type="entry name" value="ICLR_ED"/>
    <property type="match status" value="1"/>
</dbReference>
<dbReference type="Pfam" id="PF01614">
    <property type="entry name" value="IclR_C"/>
    <property type="match status" value="1"/>
</dbReference>
<accession>A0ABU4FPS6</accession>
<keyword evidence="7" id="KW-1185">Reference proteome</keyword>
<dbReference type="EMBL" id="JAWMAJ010000240">
    <property type="protein sequence ID" value="MDV7222619.1"/>
    <property type="molecule type" value="Genomic_DNA"/>
</dbReference>
<organism evidence="6 7">
    <name type="scientific">Streptomyces prunicolor</name>
    <dbReference type="NCBI Taxonomy" id="67348"/>
    <lineage>
        <taxon>Bacteria</taxon>
        <taxon>Bacillati</taxon>
        <taxon>Actinomycetota</taxon>
        <taxon>Actinomycetes</taxon>
        <taxon>Kitasatosporales</taxon>
        <taxon>Streptomycetaceae</taxon>
        <taxon>Streptomyces</taxon>
    </lineage>
</organism>
<dbReference type="Pfam" id="PF09339">
    <property type="entry name" value="HTH_IclR"/>
    <property type="match status" value="1"/>
</dbReference>
<evidence type="ECO:0000313" key="6">
    <source>
        <dbReference type="EMBL" id="MDV7222619.1"/>
    </source>
</evidence>
<evidence type="ECO:0000256" key="1">
    <source>
        <dbReference type="ARBA" id="ARBA00023015"/>
    </source>
</evidence>
<protein>
    <submittedName>
        <fullName evidence="6">IclR family transcriptional regulator</fullName>
    </submittedName>
</protein>
<dbReference type="Proteomes" id="UP001187346">
    <property type="component" value="Unassembled WGS sequence"/>
</dbReference>
<dbReference type="InterPro" id="IPR050707">
    <property type="entry name" value="HTH_MetabolicPath_Reg"/>
</dbReference>
<dbReference type="Gene3D" id="3.30.450.40">
    <property type="match status" value="1"/>
</dbReference>
<proteinExistence type="predicted"/>
<dbReference type="SMART" id="SM00346">
    <property type="entry name" value="HTH_ICLR"/>
    <property type="match status" value="1"/>
</dbReference>
<feature type="domain" description="IclR-ED" evidence="5">
    <location>
        <begin position="75"/>
        <end position="257"/>
    </location>
</feature>
<dbReference type="InterPro" id="IPR036390">
    <property type="entry name" value="WH_DNA-bd_sf"/>
</dbReference>
<evidence type="ECO:0000259" key="4">
    <source>
        <dbReference type="PROSITE" id="PS51077"/>
    </source>
</evidence>
<dbReference type="InterPro" id="IPR014757">
    <property type="entry name" value="Tscrpt_reg_IclR_C"/>
</dbReference>
<dbReference type="SUPFAM" id="SSF55781">
    <property type="entry name" value="GAF domain-like"/>
    <property type="match status" value="1"/>
</dbReference>
<evidence type="ECO:0000256" key="3">
    <source>
        <dbReference type="ARBA" id="ARBA00023163"/>
    </source>
</evidence>
<dbReference type="RefSeq" id="WP_317775380.1">
    <property type="nucleotide sequence ID" value="NZ_JAWMAJ010000240.1"/>
</dbReference>
<sequence>MTSSGSRPRDHSVQSVDRAVSILQVLATRGPSGVTEIAEELGIHKSTVFRLLATLESRGLVEQDTERGRYRIGYTMVELAAGASKVNDLSLLSRPVCQELAAAVGDTVNVAIHDGHDVITIDQAIGAAVIASIDWVGRRAPLHATAAGKLFMAHMTPDQVAEIFAEGAEKYTPHTIVDPTTLAAALETIRERGYATTSEEHEIGLAAIAAPVRALDGKVIAAVTLSGPTFRLTEDTVPGLAAQLLAAAAKISWRRGFVKRG</sequence>
<evidence type="ECO:0000313" key="7">
    <source>
        <dbReference type="Proteomes" id="UP001187346"/>
    </source>
</evidence>
<keyword evidence="3" id="KW-0804">Transcription</keyword>
<keyword evidence="1" id="KW-0805">Transcription regulation</keyword>
<dbReference type="InterPro" id="IPR005471">
    <property type="entry name" value="Tscrpt_reg_IclR_N"/>
</dbReference>
<name>A0ABU4FPS6_9ACTN</name>
<keyword evidence="2" id="KW-0238">DNA-binding</keyword>
<dbReference type="InterPro" id="IPR029016">
    <property type="entry name" value="GAF-like_dom_sf"/>
</dbReference>
<comment type="caution">
    <text evidence="6">The sequence shown here is derived from an EMBL/GenBank/DDBJ whole genome shotgun (WGS) entry which is preliminary data.</text>
</comment>
<evidence type="ECO:0000259" key="5">
    <source>
        <dbReference type="PROSITE" id="PS51078"/>
    </source>
</evidence>
<dbReference type="InterPro" id="IPR036388">
    <property type="entry name" value="WH-like_DNA-bd_sf"/>
</dbReference>
<reference evidence="6 7" key="1">
    <citation type="submission" date="2023-10" db="EMBL/GenBank/DDBJ databases">
        <title>Characterization of rhizosphere-enriched actinobacteria from wheat plants lab-grown on chernevaya soil.</title>
        <authorList>
            <person name="Tikhonova E.N."/>
            <person name="Konopkin A."/>
            <person name="Kravchenko I.K."/>
        </authorList>
    </citation>
    <scope>NUCLEOTIDE SEQUENCE [LARGE SCALE GENOMIC DNA]</scope>
    <source>
        <strain evidence="6 7">RR29</strain>
    </source>
</reference>
<dbReference type="Gene3D" id="1.10.10.10">
    <property type="entry name" value="Winged helix-like DNA-binding domain superfamily/Winged helix DNA-binding domain"/>
    <property type="match status" value="1"/>
</dbReference>
<dbReference type="PANTHER" id="PTHR30136">
    <property type="entry name" value="HELIX-TURN-HELIX TRANSCRIPTIONAL REGULATOR, ICLR FAMILY"/>
    <property type="match status" value="1"/>
</dbReference>
<feature type="domain" description="HTH iclR-type" evidence="4">
    <location>
        <begin position="13"/>
        <end position="74"/>
    </location>
</feature>
<dbReference type="PANTHER" id="PTHR30136:SF24">
    <property type="entry name" value="HTH-TYPE TRANSCRIPTIONAL REPRESSOR ALLR"/>
    <property type="match status" value="1"/>
</dbReference>